<evidence type="ECO:0000313" key="1">
    <source>
        <dbReference type="EMBL" id="CEK94195.1"/>
    </source>
</evidence>
<gene>
    <name evidence="1" type="primary">ORF199571</name>
</gene>
<sequence>MTSIKNFSISPYKVVKKYLMTELCEKQHDAKMQNILKRNLGMSLKARETSTNSEVVTVKPLPNDLL</sequence>
<proteinExistence type="predicted"/>
<reference evidence="1" key="1">
    <citation type="submission" date="2014-12" db="EMBL/GenBank/DDBJ databases">
        <title>Insight into the proteome of Arion vulgaris.</title>
        <authorList>
            <person name="Aradska J."/>
            <person name="Bulat T."/>
            <person name="Smidak R."/>
            <person name="Sarate P."/>
            <person name="Gangsoo J."/>
            <person name="Sialana F."/>
            <person name="Bilban M."/>
            <person name="Lubec G."/>
        </authorList>
    </citation>
    <scope>NUCLEOTIDE SEQUENCE</scope>
    <source>
        <tissue evidence="1">Skin</tissue>
    </source>
</reference>
<accession>A0A0B7BPU6</accession>
<organism evidence="1">
    <name type="scientific">Arion vulgaris</name>
    <dbReference type="NCBI Taxonomy" id="1028688"/>
    <lineage>
        <taxon>Eukaryota</taxon>
        <taxon>Metazoa</taxon>
        <taxon>Spiralia</taxon>
        <taxon>Lophotrochozoa</taxon>
        <taxon>Mollusca</taxon>
        <taxon>Gastropoda</taxon>
        <taxon>Heterobranchia</taxon>
        <taxon>Euthyneura</taxon>
        <taxon>Panpulmonata</taxon>
        <taxon>Eupulmonata</taxon>
        <taxon>Stylommatophora</taxon>
        <taxon>Helicina</taxon>
        <taxon>Arionoidea</taxon>
        <taxon>Arionidae</taxon>
        <taxon>Arion</taxon>
    </lineage>
</organism>
<name>A0A0B7BPU6_9EUPU</name>
<protein>
    <submittedName>
        <fullName evidence="1">Uncharacterized protein</fullName>
    </submittedName>
</protein>
<dbReference type="EMBL" id="HACG01047330">
    <property type="protein sequence ID" value="CEK94195.1"/>
    <property type="molecule type" value="Transcribed_RNA"/>
</dbReference>
<dbReference type="AlphaFoldDB" id="A0A0B7BPU6"/>